<evidence type="ECO:0000256" key="2">
    <source>
        <dbReference type="ARBA" id="ARBA00022679"/>
    </source>
</evidence>
<dbReference type="PANTHER" id="PTHR43464">
    <property type="entry name" value="METHYLTRANSFERASE"/>
    <property type="match status" value="1"/>
</dbReference>
<sequence length="224" mass="25368">MMKFKTDYLGHDALYWRRKESGAPGWDDEQTWQTWRKEILDLIASDGFPRSGKILELGCGAGNVSLLLAEKGYQVCGIDIAPTAIEWAREKAFNAKLKANFEVGDVTKLGRWEDGTFDIVMDGHCLHCIIGQDRAEVLKETYRVLKPGGIFYVSTMCGEPKEPEVVKMFDAETRCMVWDGVARRYVGKPEDILREVEGMGFKIVRHEVQAGKDTEDNLMLQAKK</sequence>
<organism evidence="5 6">
    <name type="scientific">Candidatus Edwardsbacteria bacterium GWF2_54_11</name>
    <dbReference type="NCBI Taxonomy" id="1817851"/>
    <lineage>
        <taxon>Bacteria</taxon>
        <taxon>Candidatus Edwardsiibacteriota</taxon>
    </lineage>
</organism>
<evidence type="ECO:0000256" key="3">
    <source>
        <dbReference type="ARBA" id="ARBA00022691"/>
    </source>
</evidence>
<evidence type="ECO:0000259" key="4">
    <source>
        <dbReference type="Pfam" id="PF08241"/>
    </source>
</evidence>
<dbReference type="InterPro" id="IPR029063">
    <property type="entry name" value="SAM-dependent_MTases_sf"/>
</dbReference>
<proteinExistence type="predicted"/>
<dbReference type="Pfam" id="PF08241">
    <property type="entry name" value="Methyltransf_11"/>
    <property type="match status" value="1"/>
</dbReference>
<evidence type="ECO:0000313" key="5">
    <source>
        <dbReference type="EMBL" id="OGF12944.1"/>
    </source>
</evidence>
<name>A0A1F5REY4_9BACT</name>
<dbReference type="GO" id="GO:0032259">
    <property type="term" value="P:methylation"/>
    <property type="evidence" value="ECO:0007669"/>
    <property type="project" value="UniProtKB-KW"/>
</dbReference>
<dbReference type="GO" id="GO:0008757">
    <property type="term" value="F:S-adenosylmethionine-dependent methyltransferase activity"/>
    <property type="evidence" value="ECO:0007669"/>
    <property type="project" value="InterPro"/>
</dbReference>
<keyword evidence="2" id="KW-0808">Transferase</keyword>
<dbReference type="PANTHER" id="PTHR43464:SF19">
    <property type="entry name" value="UBIQUINONE BIOSYNTHESIS O-METHYLTRANSFERASE, MITOCHONDRIAL"/>
    <property type="match status" value="1"/>
</dbReference>
<keyword evidence="1" id="KW-0489">Methyltransferase</keyword>
<dbReference type="EMBL" id="MFFM01000028">
    <property type="protein sequence ID" value="OGF12944.1"/>
    <property type="molecule type" value="Genomic_DNA"/>
</dbReference>
<dbReference type="AlphaFoldDB" id="A0A1F5REY4"/>
<dbReference type="Proteomes" id="UP000177230">
    <property type="component" value="Unassembled WGS sequence"/>
</dbReference>
<dbReference type="InterPro" id="IPR013216">
    <property type="entry name" value="Methyltransf_11"/>
</dbReference>
<dbReference type="CDD" id="cd02440">
    <property type="entry name" value="AdoMet_MTases"/>
    <property type="match status" value="1"/>
</dbReference>
<dbReference type="Gene3D" id="3.40.50.150">
    <property type="entry name" value="Vaccinia Virus protein VP39"/>
    <property type="match status" value="1"/>
</dbReference>
<keyword evidence="3" id="KW-0949">S-adenosyl-L-methionine</keyword>
<evidence type="ECO:0000256" key="1">
    <source>
        <dbReference type="ARBA" id="ARBA00022603"/>
    </source>
</evidence>
<comment type="caution">
    <text evidence="5">The sequence shown here is derived from an EMBL/GenBank/DDBJ whole genome shotgun (WGS) entry which is preliminary data.</text>
</comment>
<dbReference type="SUPFAM" id="SSF53335">
    <property type="entry name" value="S-adenosyl-L-methionine-dependent methyltransferases"/>
    <property type="match status" value="1"/>
</dbReference>
<evidence type="ECO:0000313" key="6">
    <source>
        <dbReference type="Proteomes" id="UP000177230"/>
    </source>
</evidence>
<accession>A0A1F5REY4</accession>
<feature type="domain" description="Methyltransferase type 11" evidence="4">
    <location>
        <begin position="55"/>
        <end position="153"/>
    </location>
</feature>
<protein>
    <recommendedName>
        <fullName evidence="4">Methyltransferase type 11 domain-containing protein</fullName>
    </recommendedName>
</protein>
<reference evidence="5 6" key="1">
    <citation type="journal article" date="2016" name="Nat. Commun.">
        <title>Thousands of microbial genomes shed light on interconnected biogeochemical processes in an aquifer system.</title>
        <authorList>
            <person name="Anantharaman K."/>
            <person name="Brown C.T."/>
            <person name="Hug L.A."/>
            <person name="Sharon I."/>
            <person name="Castelle C.J."/>
            <person name="Probst A.J."/>
            <person name="Thomas B.C."/>
            <person name="Singh A."/>
            <person name="Wilkins M.J."/>
            <person name="Karaoz U."/>
            <person name="Brodie E.L."/>
            <person name="Williams K.H."/>
            <person name="Hubbard S.S."/>
            <person name="Banfield J.F."/>
        </authorList>
    </citation>
    <scope>NUCLEOTIDE SEQUENCE [LARGE SCALE GENOMIC DNA]</scope>
</reference>
<gene>
    <name evidence="5" type="ORF">A2024_12015</name>
</gene>